<feature type="transmembrane region" description="Helical" evidence="7">
    <location>
        <begin position="144"/>
        <end position="163"/>
    </location>
</feature>
<evidence type="ECO:0000256" key="5">
    <source>
        <dbReference type="ARBA" id="ARBA00022989"/>
    </source>
</evidence>
<proteinExistence type="inferred from homology"/>
<keyword evidence="4 7" id="KW-0812">Transmembrane</keyword>
<dbReference type="CDD" id="cd06261">
    <property type="entry name" value="TM_PBP2"/>
    <property type="match status" value="1"/>
</dbReference>
<dbReference type="InterPro" id="IPR000515">
    <property type="entry name" value="MetI-like"/>
</dbReference>
<gene>
    <name evidence="9" type="ORF">D3877_18045</name>
</gene>
<sequence>MLDSQTTLAAPQPVRFRGGGFTVRRHPWAALAAFVLLIGLWEGASRLGLASPLFLPPPSAVGAALAGMILDGSLWLNLKASLLRIGVGWSLGTLGGMIVGFAMGIGSLARAVGVPLVSAFFPIPKIALLPLFILWFGIGEPSKFATIGFGVFFPTVIATYSAIDSVPRNLIRMAQSFGLPWRSILRSIVLPGALPGILAGFRITASIALILVVAAEMIGAEYGIGAFVLMAGNLMQTDTLLAGVLVMSALGLTIGTLLSVLERRLLVWR</sequence>
<reference evidence="9 10" key="1">
    <citation type="submission" date="2018-09" db="EMBL/GenBank/DDBJ databases">
        <authorList>
            <person name="Zhu H."/>
        </authorList>
    </citation>
    <scope>NUCLEOTIDE SEQUENCE [LARGE SCALE GENOMIC DNA]</scope>
    <source>
        <strain evidence="9 10">K2W22B-5</strain>
    </source>
</reference>
<keyword evidence="2 7" id="KW-0813">Transport</keyword>
<dbReference type="PANTHER" id="PTHR30151:SF38">
    <property type="entry name" value="ALIPHATIC SULFONATES TRANSPORT PERMEASE PROTEIN SSUC-RELATED"/>
    <property type="match status" value="1"/>
</dbReference>
<dbReference type="RefSeq" id="WP_119832068.1">
    <property type="nucleotide sequence ID" value="NZ_QYUL01000002.1"/>
</dbReference>
<dbReference type="SUPFAM" id="SSF161098">
    <property type="entry name" value="MetI-like"/>
    <property type="match status" value="1"/>
</dbReference>
<keyword evidence="3" id="KW-1003">Cell membrane</keyword>
<comment type="similarity">
    <text evidence="7">Belongs to the binding-protein-dependent transport system permease family.</text>
</comment>
<evidence type="ECO:0000256" key="7">
    <source>
        <dbReference type="RuleBase" id="RU363032"/>
    </source>
</evidence>
<dbReference type="GO" id="GO:0055085">
    <property type="term" value="P:transmembrane transport"/>
    <property type="evidence" value="ECO:0007669"/>
    <property type="project" value="InterPro"/>
</dbReference>
<evidence type="ECO:0000259" key="8">
    <source>
        <dbReference type="PROSITE" id="PS50928"/>
    </source>
</evidence>
<feature type="domain" description="ABC transmembrane type-1" evidence="8">
    <location>
        <begin position="78"/>
        <end position="258"/>
    </location>
</feature>
<comment type="subcellular location">
    <subcellularLocation>
        <location evidence="1 7">Cell membrane</location>
        <topology evidence="1 7">Multi-pass membrane protein</topology>
    </subcellularLocation>
</comment>
<dbReference type="InterPro" id="IPR035906">
    <property type="entry name" value="MetI-like_sf"/>
</dbReference>
<feature type="transmembrane region" description="Helical" evidence="7">
    <location>
        <begin position="240"/>
        <end position="261"/>
    </location>
</feature>
<evidence type="ECO:0000256" key="4">
    <source>
        <dbReference type="ARBA" id="ARBA00022692"/>
    </source>
</evidence>
<keyword evidence="5 7" id="KW-1133">Transmembrane helix</keyword>
<feature type="transmembrane region" description="Helical" evidence="7">
    <location>
        <begin position="25"/>
        <end position="41"/>
    </location>
</feature>
<evidence type="ECO:0000313" key="9">
    <source>
        <dbReference type="EMBL" id="RJF81990.1"/>
    </source>
</evidence>
<dbReference type="Pfam" id="PF00528">
    <property type="entry name" value="BPD_transp_1"/>
    <property type="match status" value="1"/>
</dbReference>
<feature type="transmembrane region" description="Helical" evidence="7">
    <location>
        <begin position="88"/>
        <end position="109"/>
    </location>
</feature>
<dbReference type="PROSITE" id="PS50928">
    <property type="entry name" value="ABC_TM1"/>
    <property type="match status" value="1"/>
</dbReference>
<dbReference type="PANTHER" id="PTHR30151">
    <property type="entry name" value="ALKANE SULFONATE ABC TRANSPORTER-RELATED, MEMBRANE SUBUNIT"/>
    <property type="match status" value="1"/>
</dbReference>
<dbReference type="Gene3D" id="1.10.3720.10">
    <property type="entry name" value="MetI-like"/>
    <property type="match status" value="1"/>
</dbReference>
<evidence type="ECO:0000313" key="10">
    <source>
        <dbReference type="Proteomes" id="UP000283458"/>
    </source>
</evidence>
<dbReference type="EMBL" id="QYUL01000002">
    <property type="protein sequence ID" value="RJF81990.1"/>
    <property type="molecule type" value="Genomic_DNA"/>
</dbReference>
<keyword evidence="6 7" id="KW-0472">Membrane</keyword>
<dbReference type="Proteomes" id="UP000283458">
    <property type="component" value="Unassembled WGS sequence"/>
</dbReference>
<dbReference type="OrthoDB" id="9799271at2"/>
<name>A0A418VY19_9PROT</name>
<organism evidence="9 10">
    <name type="scientific">Azospirillum cavernae</name>
    <dbReference type="NCBI Taxonomy" id="2320860"/>
    <lineage>
        <taxon>Bacteria</taxon>
        <taxon>Pseudomonadati</taxon>
        <taxon>Pseudomonadota</taxon>
        <taxon>Alphaproteobacteria</taxon>
        <taxon>Rhodospirillales</taxon>
        <taxon>Azospirillaceae</taxon>
        <taxon>Azospirillum</taxon>
    </lineage>
</organism>
<evidence type="ECO:0000256" key="1">
    <source>
        <dbReference type="ARBA" id="ARBA00004651"/>
    </source>
</evidence>
<feature type="transmembrane region" description="Helical" evidence="7">
    <location>
        <begin position="116"/>
        <end position="138"/>
    </location>
</feature>
<feature type="transmembrane region" description="Helical" evidence="7">
    <location>
        <begin position="53"/>
        <end position="76"/>
    </location>
</feature>
<evidence type="ECO:0000256" key="3">
    <source>
        <dbReference type="ARBA" id="ARBA00022475"/>
    </source>
</evidence>
<comment type="caution">
    <text evidence="9">The sequence shown here is derived from an EMBL/GenBank/DDBJ whole genome shotgun (WGS) entry which is preliminary data.</text>
</comment>
<dbReference type="AlphaFoldDB" id="A0A418VY19"/>
<dbReference type="GO" id="GO:0005886">
    <property type="term" value="C:plasma membrane"/>
    <property type="evidence" value="ECO:0007669"/>
    <property type="project" value="UniProtKB-SubCell"/>
</dbReference>
<feature type="transmembrane region" description="Helical" evidence="7">
    <location>
        <begin position="207"/>
        <end position="228"/>
    </location>
</feature>
<evidence type="ECO:0000256" key="2">
    <source>
        <dbReference type="ARBA" id="ARBA00022448"/>
    </source>
</evidence>
<accession>A0A418VY19</accession>
<protein>
    <submittedName>
        <fullName evidence="9">ABC transporter permease</fullName>
    </submittedName>
</protein>
<evidence type="ECO:0000256" key="6">
    <source>
        <dbReference type="ARBA" id="ARBA00023136"/>
    </source>
</evidence>
<feature type="transmembrane region" description="Helical" evidence="7">
    <location>
        <begin position="184"/>
        <end position="201"/>
    </location>
</feature>
<keyword evidence="10" id="KW-1185">Reference proteome</keyword>